<keyword evidence="2" id="KW-0238">DNA-binding</keyword>
<gene>
    <name evidence="5" type="ORF">S06H3_58011</name>
</gene>
<reference evidence="5" key="1">
    <citation type="journal article" date="2014" name="Front. Microbiol.">
        <title>High frequency of phylogenetically diverse reductive dehalogenase-homologous genes in deep subseafloor sedimentary metagenomes.</title>
        <authorList>
            <person name="Kawai M."/>
            <person name="Futagami T."/>
            <person name="Toyoda A."/>
            <person name="Takaki Y."/>
            <person name="Nishi S."/>
            <person name="Hori S."/>
            <person name="Arai W."/>
            <person name="Tsubouchi T."/>
            <person name="Morono Y."/>
            <person name="Uchiyama I."/>
            <person name="Ito T."/>
            <person name="Fujiyama A."/>
            <person name="Inagaki F."/>
            <person name="Takami H."/>
        </authorList>
    </citation>
    <scope>NUCLEOTIDE SEQUENCE</scope>
    <source>
        <strain evidence="5">Expedition CK06-06</strain>
    </source>
</reference>
<dbReference type="EMBL" id="BARV01037508">
    <property type="protein sequence ID" value="GAI51513.1"/>
    <property type="molecule type" value="Genomic_DNA"/>
</dbReference>
<keyword evidence="3" id="KW-0804">Transcription</keyword>
<evidence type="ECO:0000256" key="3">
    <source>
        <dbReference type="ARBA" id="ARBA00023163"/>
    </source>
</evidence>
<dbReference type="PANTHER" id="PTHR38465">
    <property type="entry name" value="HTH-TYPE TRANSCRIPTIONAL REGULATOR MJ1563-RELATED"/>
    <property type="match status" value="1"/>
</dbReference>
<evidence type="ECO:0000256" key="1">
    <source>
        <dbReference type="ARBA" id="ARBA00023015"/>
    </source>
</evidence>
<feature type="domain" description="HTH marR-type" evidence="4">
    <location>
        <begin position="24"/>
        <end position="76"/>
    </location>
</feature>
<feature type="non-terminal residue" evidence="5">
    <location>
        <position position="160"/>
    </location>
</feature>
<name>X1P6Q0_9ZZZZ</name>
<dbReference type="InterPro" id="IPR036388">
    <property type="entry name" value="WH-like_DNA-bd_sf"/>
</dbReference>
<dbReference type="GO" id="GO:0003677">
    <property type="term" value="F:DNA binding"/>
    <property type="evidence" value="ECO:0007669"/>
    <property type="project" value="UniProtKB-KW"/>
</dbReference>
<accession>X1P6Q0</accession>
<dbReference type="SUPFAM" id="SSF46785">
    <property type="entry name" value="Winged helix' DNA-binding domain"/>
    <property type="match status" value="1"/>
</dbReference>
<evidence type="ECO:0000313" key="5">
    <source>
        <dbReference type="EMBL" id="GAI51513.1"/>
    </source>
</evidence>
<dbReference type="AlphaFoldDB" id="X1P6Q0"/>
<dbReference type="PANTHER" id="PTHR38465:SF2">
    <property type="entry name" value="HTH-TYPE TRANSCRIPTIONAL REGULATOR MMPR5"/>
    <property type="match status" value="1"/>
</dbReference>
<dbReference type="InterPro" id="IPR052362">
    <property type="entry name" value="HTH-GbsR_regulator"/>
</dbReference>
<sequence>MGNEQQTEEKRFVEEVGILFEQTGMPRMAGRILGWLSISDSPHQTTSELAEALMASKGSISTMTRFLIRLGLIERISLLGERHDYFRNKNGACQQLLGDSVDQTKIFRQLMEHGLELTEGKAHANRQWLEEMRDMYVFMERELPAMVERWDQEHKRNKLQ</sequence>
<comment type="caution">
    <text evidence="5">The sequence shown here is derived from an EMBL/GenBank/DDBJ whole genome shotgun (WGS) entry which is preliminary data.</text>
</comment>
<dbReference type="Pfam" id="PF12802">
    <property type="entry name" value="MarR_2"/>
    <property type="match status" value="1"/>
</dbReference>
<proteinExistence type="predicted"/>
<dbReference type="Gene3D" id="1.10.287.160">
    <property type="entry name" value="HR1 repeat"/>
    <property type="match status" value="1"/>
</dbReference>
<dbReference type="Gene3D" id="1.10.10.10">
    <property type="entry name" value="Winged helix-like DNA-binding domain superfamily/Winged helix DNA-binding domain"/>
    <property type="match status" value="1"/>
</dbReference>
<keyword evidence="1" id="KW-0805">Transcription regulation</keyword>
<evidence type="ECO:0000259" key="4">
    <source>
        <dbReference type="Pfam" id="PF12802"/>
    </source>
</evidence>
<dbReference type="GO" id="GO:0003700">
    <property type="term" value="F:DNA-binding transcription factor activity"/>
    <property type="evidence" value="ECO:0007669"/>
    <property type="project" value="InterPro"/>
</dbReference>
<organism evidence="5">
    <name type="scientific">marine sediment metagenome</name>
    <dbReference type="NCBI Taxonomy" id="412755"/>
    <lineage>
        <taxon>unclassified sequences</taxon>
        <taxon>metagenomes</taxon>
        <taxon>ecological metagenomes</taxon>
    </lineage>
</organism>
<dbReference type="InterPro" id="IPR000835">
    <property type="entry name" value="HTH_MarR-typ"/>
</dbReference>
<dbReference type="InterPro" id="IPR036390">
    <property type="entry name" value="WH_DNA-bd_sf"/>
</dbReference>
<protein>
    <recommendedName>
        <fullName evidence="4">HTH marR-type domain-containing protein</fullName>
    </recommendedName>
</protein>
<evidence type="ECO:0000256" key="2">
    <source>
        <dbReference type="ARBA" id="ARBA00023125"/>
    </source>
</evidence>